<accession>A0A1Y1I9K3</accession>
<evidence type="ECO:0000313" key="3">
    <source>
        <dbReference type="Proteomes" id="UP000054558"/>
    </source>
</evidence>
<dbReference type="PANTHER" id="PTHR47158:SF1">
    <property type="entry name" value="OS08G0239000 PROTEIN"/>
    <property type="match status" value="1"/>
</dbReference>
<dbReference type="STRING" id="105231.A0A1Y1I9K3"/>
<feature type="domain" description="Complex 1 LYR protein" evidence="1">
    <location>
        <begin position="22"/>
        <end position="79"/>
    </location>
</feature>
<reference evidence="2 3" key="1">
    <citation type="journal article" date="2014" name="Nat. Commun.">
        <title>Klebsormidium flaccidum genome reveals primary factors for plant terrestrial adaptation.</title>
        <authorList>
            <person name="Hori K."/>
            <person name="Maruyama F."/>
            <person name="Fujisawa T."/>
            <person name="Togashi T."/>
            <person name="Yamamoto N."/>
            <person name="Seo M."/>
            <person name="Sato S."/>
            <person name="Yamada T."/>
            <person name="Mori H."/>
            <person name="Tajima N."/>
            <person name="Moriyama T."/>
            <person name="Ikeuchi M."/>
            <person name="Watanabe M."/>
            <person name="Wada H."/>
            <person name="Kobayashi K."/>
            <person name="Saito M."/>
            <person name="Masuda T."/>
            <person name="Sasaki-Sekimoto Y."/>
            <person name="Mashiguchi K."/>
            <person name="Awai K."/>
            <person name="Shimojima M."/>
            <person name="Masuda S."/>
            <person name="Iwai M."/>
            <person name="Nobusawa T."/>
            <person name="Narise T."/>
            <person name="Kondo S."/>
            <person name="Saito H."/>
            <person name="Sato R."/>
            <person name="Murakawa M."/>
            <person name="Ihara Y."/>
            <person name="Oshima-Yamada Y."/>
            <person name="Ohtaka K."/>
            <person name="Satoh M."/>
            <person name="Sonobe K."/>
            <person name="Ishii M."/>
            <person name="Ohtani R."/>
            <person name="Kanamori-Sato M."/>
            <person name="Honoki R."/>
            <person name="Miyazaki D."/>
            <person name="Mochizuki H."/>
            <person name="Umetsu J."/>
            <person name="Higashi K."/>
            <person name="Shibata D."/>
            <person name="Kamiya Y."/>
            <person name="Sato N."/>
            <person name="Nakamura Y."/>
            <person name="Tabata S."/>
            <person name="Ida S."/>
            <person name="Kurokawa K."/>
            <person name="Ohta H."/>
        </authorList>
    </citation>
    <scope>NUCLEOTIDE SEQUENCE [LARGE SCALE GENOMIC DNA]</scope>
    <source>
        <strain evidence="2 3">NIES-2285</strain>
    </source>
</reference>
<dbReference type="CDD" id="cd20264">
    <property type="entry name" value="Complex1_LYR_LYRM4"/>
    <property type="match status" value="1"/>
</dbReference>
<dbReference type="EMBL" id="DF237317">
    <property type="protein sequence ID" value="GAQ87654.1"/>
    <property type="molecule type" value="Genomic_DNA"/>
</dbReference>
<keyword evidence="3" id="KW-1185">Reference proteome</keyword>
<name>A0A1Y1I9K3_KLENI</name>
<dbReference type="GO" id="GO:0016226">
    <property type="term" value="P:iron-sulfur cluster assembly"/>
    <property type="evidence" value="ECO:0007669"/>
    <property type="project" value="InterPro"/>
</dbReference>
<dbReference type="OrthoDB" id="275715at2759"/>
<gene>
    <name evidence="2" type="ORF">KFL_003680040</name>
</gene>
<proteinExistence type="predicted"/>
<evidence type="ECO:0000259" key="1">
    <source>
        <dbReference type="Pfam" id="PF05347"/>
    </source>
</evidence>
<evidence type="ECO:0000313" key="2">
    <source>
        <dbReference type="EMBL" id="GAQ87654.1"/>
    </source>
</evidence>
<dbReference type="InterPro" id="IPR045297">
    <property type="entry name" value="Complex1_LYR_LYRM4"/>
</dbReference>
<dbReference type="Pfam" id="PF05347">
    <property type="entry name" value="Complex1_LYR"/>
    <property type="match status" value="1"/>
</dbReference>
<dbReference type="AlphaFoldDB" id="A0A1Y1I9K3"/>
<dbReference type="Proteomes" id="UP000054558">
    <property type="component" value="Unassembled WGS sequence"/>
</dbReference>
<organism evidence="2 3">
    <name type="scientific">Klebsormidium nitens</name>
    <name type="common">Green alga</name>
    <name type="synonym">Ulothrix nitens</name>
    <dbReference type="NCBI Taxonomy" id="105231"/>
    <lineage>
        <taxon>Eukaryota</taxon>
        <taxon>Viridiplantae</taxon>
        <taxon>Streptophyta</taxon>
        <taxon>Klebsormidiophyceae</taxon>
        <taxon>Klebsormidiales</taxon>
        <taxon>Klebsormidiaceae</taxon>
        <taxon>Klebsormidium</taxon>
    </lineage>
</organism>
<protein>
    <recommendedName>
        <fullName evidence="1">Complex 1 LYR protein domain-containing protein</fullName>
    </recommendedName>
</protein>
<sequence>MFSDSNLSPFFSETAKAMSSSREVLSLYRDFLRVGRKFSNYNVREFVKRRAREGFREGQALTDPATISAAVKQAKDQLAVAKRQSVVYSLFAQPVKSIMELKTAVGDQSVTVAKA</sequence>
<dbReference type="InterPro" id="IPR008011">
    <property type="entry name" value="Complex1_LYR_dom"/>
</dbReference>
<dbReference type="OMA" id="YTTDKLV"/>
<dbReference type="PANTHER" id="PTHR47158">
    <property type="entry name" value="OS08G0239000 PROTEIN"/>
    <property type="match status" value="1"/>
</dbReference>